<gene>
    <name evidence="2" type="ORF">JHX87_17195</name>
</gene>
<keyword evidence="1" id="KW-0812">Transmembrane</keyword>
<organism evidence="2 3">
    <name type="scientific">Paracoccus fistulariae</name>
    <dbReference type="NCBI Taxonomy" id="658446"/>
    <lineage>
        <taxon>Bacteria</taxon>
        <taxon>Pseudomonadati</taxon>
        <taxon>Pseudomonadota</taxon>
        <taxon>Alphaproteobacteria</taxon>
        <taxon>Rhodobacterales</taxon>
        <taxon>Paracoccaceae</taxon>
        <taxon>Paracoccus</taxon>
    </lineage>
</organism>
<dbReference type="Proteomes" id="UP001219349">
    <property type="component" value="Chromosome"/>
</dbReference>
<keyword evidence="1" id="KW-0472">Membrane</keyword>
<feature type="transmembrane region" description="Helical" evidence="1">
    <location>
        <begin position="6"/>
        <end position="25"/>
    </location>
</feature>
<name>A0ABY7SK33_9RHOB</name>
<reference evidence="2 3" key="1">
    <citation type="submission" date="2021-01" db="EMBL/GenBank/DDBJ databases">
        <title>Biogeographic distribution of Paracoccus.</title>
        <authorList>
            <person name="Hollensteiner J."/>
            <person name="Leineberger J."/>
            <person name="Brinkhoff T."/>
            <person name="Daniel R."/>
        </authorList>
    </citation>
    <scope>NUCLEOTIDE SEQUENCE [LARGE SCALE GENOMIC DNA]</scope>
    <source>
        <strain evidence="2 3">KCTC 22803</strain>
    </source>
</reference>
<evidence type="ECO:0000256" key="1">
    <source>
        <dbReference type="SAM" id="Phobius"/>
    </source>
</evidence>
<proteinExistence type="predicted"/>
<evidence type="ECO:0000313" key="2">
    <source>
        <dbReference type="EMBL" id="WCR07166.1"/>
    </source>
</evidence>
<keyword evidence="3" id="KW-1185">Reference proteome</keyword>
<accession>A0ABY7SK33</accession>
<protein>
    <submittedName>
        <fullName evidence="2">Uncharacterized protein</fullName>
    </submittedName>
</protein>
<sequence length="112" mass="12383">MQKLLQLLIAAACMMILAVGFVFLNGERKSYLADKEREQAAEMVRDSEAAAWVEVQKRKIAAEIAECKSGLQRYDLYNETAAFIRRVEASGQALTGESLQAAVAQCREIVGE</sequence>
<dbReference type="RefSeq" id="WP_271883569.1">
    <property type="nucleotide sequence ID" value="NZ_CP067136.1"/>
</dbReference>
<keyword evidence="1" id="KW-1133">Transmembrane helix</keyword>
<dbReference type="EMBL" id="CP067136">
    <property type="protein sequence ID" value="WCR07166.1"/>
    <property type="molecule type" value="Genomic_DNA"/>
</dbReference>
<evidence type="ECO:0000313" key="3">
    <source>
        <dbReference type="Proteomes" id="UP001219349"/>
    </source>
</evidence>